<protein>
    <submittedName>
        <fullName evidence="3">Zinc finger protein constans-like</fullName>
    </submittedName>
</protein>
<evidence type="ECO:0000313" key="3">
    <source>
        <dbReference type="EMBL" id="KAJ6228853.1"/>
    </source>
</evidence>
<keyword evidence="4" id="KW-1185">Reference proteome</keyword>
<feature type="region of interest" description="Disordered" evidence="1">
    <location>
        <begin position="48"/>
        <end position="74"/>
    </location>
</feature>
<feature type="transmembrane region" description="Helical" evidence="2">
    <location>
        <begin position="21"/>
        <end position="44"/>
    </location>
</feature>
<feature type="compositionally biased region" description="Acidic residues" evidence="1">
    <location>
        <begin position="48"/>
        <end position="64"/>
    </location>
</feature>
<evidence type="ECO:0000256" key="1">
    <source>
        <dbReference type="SAM" id="MobiDB-lite"/>
    </source>
</evidence>
<reference evidence="3" key="1">
    <citation type="submission" date="2022-08" db="EMBL/GenBank/DDBJ databases">
        <title>Novel sulfate-reducing endosymbionts in the free-living metamonad Anaeramoeba.</title>
        <authorList>
            <person name="Jerlstrom-Hultqvist J."/>
            <person name="Cepicka I."/>
            <person name="Gallot-Lavallee L."/>
            <person name="Salas-Leiva D."/>
            <person name="Curtis B.A."/>
            <person name="Zahonova K."/>
            <person name="Pipaliya S."/>
            <person name="Dacks J."/>
            <person name="Roger A.J."/>
        </authorList>
    </citation>
    <scope>NUCLEOTIDE SEQUENCE</scope>
    <source>
        <strain evidence="3">Schooner1</strain>
    </source>
</reference>
<dbReference type="SUPFAM" id="SSF49785">
    <property type="entry name" value="Galactose-binding domain-like"/>
    <property type="match status" value="1"/>
</dbReference>
<dbReference type="Gene3D" id="2.60.120.430">
    <property type="entry name" value="Galactose-binding lectin"/>
    <property type="match status" value="1"/>
</dbReference>
<evidence type="ECO:0000313" key="4">
    <source>
        <dbReference type="Proteomes" id="UP001150062"/>
    </source>
</evidence>
<keyword evidence="2" id="KW-1133">Transmembrane helix</keyword>
<proteinExistence type="predicted"/>
<dbReference type="Proteomes" id="UP001150062">
    <property type="component" value="Unassembled WGS sequence"/>
</dbReference>
<dbReference type="InterPro" id="IPR008979">
    <property type="entry name" value="Galactose-bd-like_sf"/>
</dbReference>
<keyword evidence="2" id="KW-0812">Transmembrane</keyword>
<accession>A0ABQ8X856</accession>
<sequence>MGIRWFSFKLWLKEKLETKQGKIVAGCIVLAILLVIIIPVAVVAGSDDEDQLNNNDDDDDDDNVDPPQPGDDVPSVQRYSISGTSQIVVWTQPLSLLVTTSDTAAPTKSSDDSFSGSTIYLYGARHEYMAFKFIIGKTTGSQTIDVNDFEDLGDSQRIEIYQASFGSAGVEEDLTETTKGSSVAMSSSEPNVFWVDVYIPRDAEGSKSYTTTLEIGSNSINVNLYVFDFEIPDTFHFVSQLNIGTVNDDFMSLLWEHRMIPKACTGPNSGFKYGITWENSDNPDRCEKYYDEPDEPDIYSSGWVAKRYIGGDGWSSDNTRKQTVGMGFQFVDNNTPRPSEFCDVSRGSDHYGTSEYNAKWNAWLKGLEGYLIENDYIDQVYHYVQNEPQDDEDENLGNWLCRNSKENAPQLKIAISEEPKENLIKNGTSDECGYDYYIAHIRAYRKKYAYDRLAKEPNEEVWFYSLPQDPSETWVNPTVEGNPGLHERIWSWISWSLRARGYAYYNWGEYFNNNVPGVRAKLFRLSFIDYEYFYLANGGAHPTVTASNEVDDAVSSVAKNLNEWNRWEDDLIESLRRKLGQYVEKTRSDMPTLTLDTNKHARGTYNINFQNPSGSPTDDPLEVDGKTWIKQGWTEYDPDEGIGMLSENIDNSIIQYGSSSSGSNVLENSFVYDDYGRIGIFYFDIEPGKYTISVSVGFPGKGYANDPHNVRICGVVVVDDVITTTSNSIIKKSLEVDVYDGRISVTFGGYSELQENYSYTFLQYVTIEPA</sequence>
<dbReference type="EMBL" id="JAOAOG010000325">
    <property type="protein sequence ID" value="KAJ6228853.1"/>
    <property type="molecule type" value="Genomic_DNA"/>
</dbReference>
<gene>
    <name evidence="3" type="ORF">M0813_08348</name>
</gene>
<name>A0ABQ8X856_9EUKA</name>
<organism evidence="3 4">
    <name type="scientific">Anaeramoeba flamelloides</name>
    <dbReference type="NCBI Taxonomy" id="1746091"/>
    <lineage>
        <taxon>Eukaryota</taxon>
        <taxon>Metamonada</taxon>
        <taxon>Anaeramoebidae</taxon>
        <taxon>Anaeramoeba</taxon>
    </lineage>
</organism>
<keyword evidence="2" id="KW-0472">Membrane</keyword>
<comment type="caution">
    <text evidence="3">The sequence shown here is derived from an EMBL/GenBank/DDBJ whole genome shotgun (WGS) entry which is preliminary data.</text>
</comment>
<evidence type="ECO:0000256" key="2">
    <source>
        <dbReference type="SAM" id="Phobius"/>
    </source>
</evidence>